<feature type="compositionally biased region" description="Polar residues" evidence="1">
    <location>
        <begin position="57"/>
        <end position="68"/>
    </location>
</feature>
<evidence type="ECO:0000256" key="1">
    <source>
        <dbReference type="SAM" id="MobiDB-lite"/>
    </source>
</evidence>
<protein>
    <submittedName>
        <fullName evidence="2">(northern house mosquito) hypothetical protein</fullName>
    </submittedName>
</protein>
<dbReference type="EMBL" id="HBUE01027664">
    <property type="protein sequence ID" value="CAG6454986.1"/>
    <property type="molecule type" value="Transcribed_RNA"/>
</dbReference>
<sequence length="116" mass="12694">MRSRRTRTAATWCTIWPSGTWACARQRPKPPRTAVAGVATGTTESATTTVASGRTPRPSSATTMTTTSRGDRARARTKPSRTTAARRELIRTPLGRLATRRRPSGTRTTMTLCWTC</sequence>
<reference evidence="2" key="1">
    <citation type="submission" date="2021-05" db="EMBL/GenBank/DDBJ databases">
        <authorList>
            <person name="Alioto T."/>
            <person name="Alioto T."/>
            <person name="Gomez Garrido J."/>
        </authorList>
    </citation>
    <scope>NUCLEOTIDE SEQUENCE</scope>
</reference>
<organism evidence="2">
    <name type="scientific">Culex pipiens</name>
    <name type="common">House mosquito</name>
    <dbReference type="NCBI Taxonomy" id="7175"/>
    <lineage>
        <taxon>Eukaryota</taxon>
        <taxon>Metazoa</taxon>
        <taxon>Ecdysozoa</taxon>
        <taxon>Arthropoda</taxon>
        <taxon>Hexapoda</taxon>
        <taxon>Insecta</taxon>
        <taxon>Pterygota</taxon>
        <taxon>Neoptera</taxon>
        <taxon>Endopterygota</taxon>
        <taxon>Diptera</taxon>
        <taxon>Nematocera</taxon>
        <taxon>Culicoidea</taxon>
        <taxon>Culicidae</taxon>
        <taxon>Culicinae</taxon>
        <taxon>Culicini</taxon>
        <taxon>Culex</taxon>
        <taxon>Culex</taxon>
    </lineage>
</organism>
<feature type="region of interest" description="Disordered" evidence="1">
    <location>
        <begin position="24"/>
        <end position="83"/>
    </location>
</feature>
<proteinExistence type="predicted"/>
<dbReference type="AlphaFoldDB" id="A0A8D8AIQ6"/>
<name>A0A8D8AIQ6_CULPI</name>
<evidence type="ECO:0000313" key="2">
    <source>
        <dbReference type="EMBL" id="CAG6454986.1"/>
    </source>
</evidence>
<feature type="compositionally biased region" description="Low complexity" evidence="1">
    <location>
        <begin position="33"/>
        <end position="53"/>
    </location>
</feature>
<accession>A0A8D8AIQ6</accession>